<dbReference type="PANTHER" id="PTHR47369:SF1">
    <property type="entry name" value="BTB_POZ DOMAIN-CONTAINING PROTEIN"/>
    <property type="match status" value="1"/>
</dbReference>
<dbReference type="InterPro" id="IPR000210">
    <property type="entry name" value="BTB/POZ_dom"/>
</dbReference>
<evidence type="ECO:0000313" key="2">
    <source>
        <dbReference type="EMBL" id="KAH6594250.1"/>
    </source>
</evidence>
<evidence type="ECO:0000259" key="1">
    <source>
        <dbReference type="PROSITE" id="PS50097"/>
    </source>
</evidence>
<sequence>MLEQIGSGIALASSEQADLAIVPTLIEETDSRRMHELVTEYDGTHSQTNHQEDSSAIQMCPMDHTRRLTQTLHSKGFLGGMFSDITVKALGHDFRLHRIILLSNSYFAGMLSNSSWIEQSQDSIAIQFDDPNISIESLMIVFARIYGQSNMSIKTSNAKSLLAAGLYFDDPELCQESMRFIISVLDVSNMLEYLAFCDDFSYGTYSDSILNAIVTHLCHRGYGQLSELVKKLPLHWLARIVGSDCFVCPDELARYEFLRDIISQRSDLDDQLHEGHDCIGGINSSDTLVCDSEDPLDNTKVPDSGNVSDVSFDGTLGYNLELQSKSKALETPLRNKDYNYVLSNAIRFCHIAFGELRAIKKGGHVKGAVLERAIWNQLELEDMIVGSTADDLEIGIGEQSGKEPIPHDDTDRIDGQFLVNVIKGPIFPYQDSRCPPFRFGIEFTNLNQLGAGVKLVSKRAYYAGSYWQVYLQQIAKNNVPKLGIYLQRVTEGGEGWVADESEPIGGDSTAKSAIQDLHSGRYEDKRTQVRTWFQLYCFFPSKCYTLESKPDVFRANQSWGWRSHKLYRDAVDSGENAKLECAVVLCHV</sequence>
<evidence type="ECO:0000313" key="3">
    <source>
        <dbReference type="Proteomes" id="UP001648503"/>
    </source>
</evidence>
<dbReference type="InterPro" id="IPR011333">
    <property type="entry name" value="SKP1/BTB/POZ_sf"/>
</dbReference>
<dbReference type="PROSITE" id="PS50097">
    <property type="entry name" value="BTB"/>
    <property type="match status" value="1"/>
</dbReference>
<name>A0ABQ8FBV1_9FUNG</name>
<dbReference type="Proteomes" id="UP001648503">
    <property type="component" value="Unassembled WGS sequence"/>
</dbReference>
<dbReference type="SUPFAM" id="SSF54695">
    <property type="entry name" value="POZ domain"/>
    <property type="match status" value="1"/>
</dbReference>
<accession>A0ABQ8FBV1</accession>
<feature type="domain" description="BTB" evidence="1">
    <location>
        <begin position="83"/>
        <end position="146"/>
    </location>
</feature>
<keyword evidence="3" id="KW-1185">Reference proteome</keyword>
<dbReference type="Gene3D" id="3.30.710.10">
    <property type="entry name" value="Potassium Channel Kv1.1, Chain A"/>
    <property type="match status" value="1"/>
</dbReference>
<organism evidence="2 3">
    <name type="scientific">Batrachochytrium salamandrivorans</name>
    <dbReference type="NCBI Taxonomy" id="1357716"/>
    <lineage>
        <taxon>Eukaryota</taxon>
        <taxon>Fungi</taxon>
        <taxon>Fungi incertae sedis</taxon>
        <taxon>Chytridiomycota</taxon>
        <taxon>Chytridiomycota incertae sedis</taxon>
        <taxon>Chytridiomycetes</taxon>
        <taxon>Rhizophydiales</taxon>
        <taxon>Rhizophydiales incertae sedis</taxon>
        <taxon>Batrachochytrium</taxon>
    </lineage>
</organism>
<proteinExistence type="predicted"/>
<gene>
    <name evidence="2" type="ORF">BASA50_006722</name>
</gene>
<reference evidence="2 3" key="1">
    <citation type="submission" date="2021-02" db="EMBL/GenBank/DDBJ databases">
        <title>Variation within the Batrachochytrium salamandrivorans European outbreak.</title>
        <authorList>
            <person name="Kelly M."/>
            <person name="Pasmans F."/>
            <person name="Shea T.P."/>
            <person name="Munoz J.F."/>
            <person name="Carranza S."/>
            <person name="Cuomo C.A."/>
            <person name="Martel A."/>
        </authorList>
    </citation>
    <scope>NUCLEOTIDE SEQUENCE [LARGE SCALE GENOMIC DNA]</scope>
    <source>
        <strain evidence="2 3">AMFP18/2</strain>
    </source>
</reference>
<protein>
    <recommendedName>
        <fullName evidence="1">BTB domain-containing protein</fullName>
    </recommendedName>
</protein>
<dbReference type="EMBL" id="JAFCIX010000336">
    <property type="protein sequence ID" value="KAH6594250.1"/>
    <property type="molecule type" value="Genomic_DNA"/>
</dbReference>
<comment type="caution">
    <text evidence="2">The sequence shown here is derived from an EMBL/GenBank/DDBJ whole genome shotgun (WGS) entry which is preliminary data.</text>
</comment>
<dbReference type="Pfam" id="PF00651">
    <property type="entry name" value="BTB"/>
    <property type="match status" value="1"/>
</dbReference>
<dbReference type="SMART" id="SM00225">
    <property type="entry name" value="BTB"/>
    <property type="match status" value="1"/>
</dbReference>
<dbReference type="PANTHER" id="PTHR47369">
    <property type="entry name" value="BTB/POZ DOMAIN-CONTAINING PROTEIN"/>
    <property type="match status" value="1"/>
</dbReference>